<dbReference type="InterPro" id="IPR005666">
    <property type="entry name" value="Sulph_transpt1"/>
</dbReference>
<keyword evidence="2" id="KW-1003">Cell membrane</keyword>
<dbReference type="InterPro" id="IPR041193">
    <property type="entry name" value="CysA_C"/>
</dbReference>
<dbReference type="InterPro" id="IPR017871">
    <property type="entry name" value="ABC_transporter-like_CS"/>
</dbReference>
<dbReference type="Gene3D" id="3.40.50.300">
    <property type="entry name" value="P-loop containing nucleotide triphosphate hydrolases"/>
    <property type="match status" value="1"/>
</dbReference>
<dbReference type="FunFam" id="3.40.50.300:FF:000227">
    <property type="entry name" value="Sulfate/thiosulfate import ATP-binding protein CysA"/>
    <property type="match status" value="1"/>
</dbReference>
<dbReference type="AlphaFoldDB" id="A0A0N0GKS9"/>
<keyword evidence="10" id="KW-1185">Reference proteome</keyword>
<evidence type="ECO:0000259" key="8">
    <source>
        <dbReference type="PROSITE" id="PS50893"/>
    </source>
</evidence>
<dbReference type="STRING" id="857265.WG78_20555"/>
<evidence type="ECO:0000256" key="1">
    <source>
        <dbReference type="ARBA" id="ARBA00022448"/>
    </source>
</evidence>
<evidence type="ECO:0000256" key="3">
    <source>
        <dbReference type="ARBA" id="ARBA00022741"/>
    </source>
</evidence>
<dbReference type="GO" id="GO:0015419">
    <property type="term" value="F:ABC-type sulfate transporter activity"/>
    <property type="evidence" value="ECO:0007669"/>
    <property type="project" value="InterPro"/>
</dbReference>
<dbReference type="NCBIfam" id="TIGR00968">
    <property type="entry name" value="3a0106s01"/>
    <property type="match status" value="1"/>
</dbReference>
<evidence type="ECO:0000256" key="2">
    <source>
        <dbReference type="ARBA" id="ARBA00022475"/>
    </source>
</evidence>
<dbReference type="InterPro" id="IPR003439">
    <property type="entry name" value="ABC_transporter-like_ATP-bd"/>
</dbReference>
<sequence length="358" mass="40134">MSIEIRNIAKRFGNFTALDHINLEVKTGELLALLGPSGCGKTTLLRIIAGLEAPDDGQILFHGEDTTEKHVRERNVGFVFQHYALFRHMTVFENVAFGLRVRPKETRPSDAEIKRKVHELLNLVQLDWLADRYPAQLSGGQRQRIALARALAVEPKVLLLDEPFGALDTKVRKELRRWLRRLHDEMHITSVFVTHDQEEALEVADRVVVMNKGKIEQLGSPSDVYDKPATPFVYQFLGDVNLFQSRVHEGWAHVGDARFAAPQGQTDQAVVYVRPHEIDVSREGGAGALSGVISHVRLLGATVRLEVDVAGQDAVEVELTRERYLQGDWKVAETVYLLPREARVYVPSAAEWTDGGGI</sequence>
<gene>
    <name evidence="9" type="primary">cysA_3</name>
    <name evidence="9" type="ORF">WG78_20555</name>
</gene>
<keyword evidence="4 9" id="KW-0067">ATP-binding</keyword>
<evidence type="ECO:0000313" key="9">
    <source>
        <dbReference type="EMBL" id="KPC49324.1"/>
    </source>
</evidence>
<organism evidence="9 10">
    <name type="scientific">Amantichitinum ursilacus</name>
    <dbReference type="NCBI Taxonomy" id="857265"/>
    <lineage>
        <taxon>Bacteria</taxon>
        <taxon>Pseudomonadati</taxon>
        <taxon>Pseudomonadota</taxon>
        <taxon>Betaproteobacteria</taxon>
        <taxon>Neisseriales</taxon>
        <taxon>Chitinibacteraceae</taxon>
        <taxon>Amantichitinum</taxon>
    </lineage>
</organism>
<dbReference type="InterPro" id="IPR050093">
    <property type="entry name" value="ABC_SmlMolc_Importer"/>
</dbReference>
<dbReference type="PANTHER" id="PTHR42781">
    <property type="entry name" value="SPERMIDINE/PUTRESCINE IMPORT ATP-BINDING PROTEIN POTA"/>
    <property type="match status" value="1"/>
</dbReference>
<keyword evidence="6" id="KW-0764">Sulfate transport</keyword>
<keyword evidence="5" id="KW-1278">Translocase</keyword>
<dbReference type="EMBL" id="LAQT01000037">
    <property type="protein sequence ID" value="KPC49324.1"/>
    <property type="molecule type" value="Genomic_DNA"/>
</dbReference>
<dbReference type="EC" id="3.6.3.25" evidence="9"/>
<evidence type="ECO:0000313" key="10">
    <source>
        <dbReference type="Proteomes" id="UP000037939"/>
    </source>
</evidence>
<keyword evidence="7" id="KW-0472">Membrane</keyword>
<dbReference type="PROSITE" id="PS00211">
    <property type="entry name" value="ABC_TRANSPORTER_1"/>
    <property type="match status" value="1"/>
</dbReference>
<dbReference type="SUPFAM" id="SSF50331">
    <property type="entry name" value="MOP-like"/>
    <property type="match status" value="1"/>
</dbReference>
<dbReference type="CDD" id="cd03296">
    <property type="entry name" value="ABC_CysA_sulfate_importer"/>
    <property type="match status" value="1"/>
</dbReference>
<name>A0A0N0GKS9_9NEIS</name>
<dbReference type="Pfam" id="PF00005">
    <property type="entry name" value="ABC_tran"/>
    <property type="match status" value="1"/>
</dbReference>
<comment type="caution">
    <text evidence="9">The sequence shown here is derived from an EMBL/GenBank/DDBJ whole genome shotgun (WGS) entry which is preliminary data.</text>
</comment>
<dbReference type="GO" id="GO:0005524">
    <property type="term" value="F:ATP binding"/>
    <property type="evidence" value="ECO:0007669"/>
    <property type="project" value="UniProtKB-KW"/>
</dbReference>
<dbReference type="Proteomes" id="UP000037939">
    <property type="component" value="Unassembled WGS sequence"/>
</dbReference>
<dbReference type="Pfam" id="PF17850">
    <property type="entry name" value="CysA_C_terminal"/>
    <property type="match status" value="1"/>
</dbReference>
<dbReference type="InterPro" id="IPR008995">
    <property type="entry name" value="Mo/tungstate-bd_C_term_dom"/>
</dbReference>
<dbReference type="GO" id="GO:0043190">
    <property type="term" value="C:ATP-binding cassette (ABC) transporter complex"/>
    <property type="evidence" value="ECO:0007669"/>
    <property type="project" value="InterPro"/>
</dbReference>
<dbReference type="OrthoDB" id="5298774at2"/>
<evidence type="ECO:0000256" key="7">
    <source>
        <dbReference type="ARBA" id="ARBA00023136"/>
    </source>
</evidence>
<proteinExistence type="predicted"/>
<dbReference type="PATRIC" id="fig|857265.3.peg.4209"/>
<dbReference type="SMART" id="SM00382">
    <property type="entry name" value="AAA"/>
    <property type="match status" value="1"/>
</dbReference>
<evidence type="ECO:0000256" key="4">
    <source>
        <dbReference type="ARBA" id="ARBA00022840"/>
    </source>
</evidence>
<keyword evidence="9" id="KW-0378">Hydrolase</keyword>
<dbReference type="InterPro" id="IPR024765">
    <property type="entry name" value="TOBE-like"/>
</dbReference>
<dbReference type="RefSeq" id="WP_053939682.1">
    <property type="nucleotide sequence ID" value="NZ_LAQT01000037.1"/>
</dbReference>
<keyword evidence="3" id="KW-0547">Nucleotide-binding</keyword>
<reference evidence="9 10" key="1">
    <citation type="submission" date="2015-07" db="EMBL/GenBank/DDBJ databases">
        <title>Draft genome sequence of the Amantichitinum ursilacus IGB-41, a new chitin-degrading bacterium.</title>
        <authorList>
            <person name="Kirstahler P."/>
            <person name="Guenther M."/>
            <person name="Grumaz C."/>
            <person name="Rupp S."/>
            <person name="Zibek S."/>
            <person name="Sohn K."/>
        </authorList>
    </citation>
    <scope>NUCLEOTIDE SEQUENCE [LARGE SCALE GENOMIC DNA]</scope>
    <source>
        <strain evidence="9 10">IGB-41</strain>
    </source>
</reference>
<evidence type="ECO:0000256" key="5">
    <source>
        <dbReference type="ARBA" id="ARBA00022967"/>
    </source>
</evidence>
<evidence type="ECO:0000256" key="6">
    <source>
        <dbReference type="ARBA" id="ARBA00023032"/>
    </source>
</evidence>
<dbReference type="PANTHER" id="PTHR42781:SF4">
    <property type="entry name" value="SPERMIDINE_PUTRESCINE IMPORT ATP-BINDING PROTEIN POTA"/>
    <property type="match status" value="1"/>
</dbReference>
<dbReference type="InterPro" id="IPR003593">
    <property type="entry name" value="AAA+_ATPase"/>
</dbReference>
<dbReference type="PROSITE" id="PS50893">
    <property type="entry name" value="ABC_TRANSPORTER_2"/>
    <property type="match status" value="1"/>
</dbReference>
<dbReference type="Pfam" id="PF12857">
    <property type="entry name" value="TOBE_3"/>
    <property type="match status" value="1"/>
</dbReference>
<protein>
    <submittedName>
        <fullName evidence="9">Sulfate/thiosulfate import ATP-binding protein CysA</fullName>
        <ecNumber evidence="9">3.6.3.25</ecNumber>
    </submittedName>
</protein>
<keyword evidence="1" id="KW-0813">Transport</keyword>
<dbReference type="SUPFAM" id="SSF52540">
    <property type="entry name" value="P-loop containing nucleoside triphosphate hydrolases"/>
    <property type="match status" value="1"/>
</dbReference>
<dbReference type="InterPro" id="IPR027417">
    <property type="entry name" value="P-loop_NTPase"/>
</dbReference>
<accession>A0A0N0GKS9</accession>
<dbReference type="GO" id="GO:0016887">
    <property type="term" value="F:ATP hydrolysis activity"/>
    <property type="evidence" value="ECO:0007669"/>
    <property type="project" value="InterPro"/>
</dbReference>
<feature type="domain" description="ABC transporter" evidence="8">
    <location>
        <begin position="3"/>
        <end position="237"/>
    </location>
</feature>